<evidence type="ECO:0000313" key="5">
    <source>
        <dbReference type="EMBL" id="ADI46864.1"/>
    </source>
</evidence>
<dbReference type="Gene3D" id="3.80.10.10">
    <property type="entry name" value="Ribonuclease Inhibitor"/>
    <property type="match status" value="3"/>
</dbReference>
<dbReference type="InterPro" id="IPR000048">
    <property type="entry name" value="IQ_motif_EF-hand-BS"/>
</dbReference>
<feature type="compositionally biased region" description="Basic and acidic residues" evidence="4">
    <location>
        <begin position="116"/>
        <end position="135"/>
    </location>
</feature>
<dbReference type="PROSITE" id="PS51450">
    <property type="entry name" value="LRR"/>
    <property type="match status" value="3"/>
</dbReference>
<dbReference type="PROSITE" id="PS50096">
    <property type="entry name" value="IQ"/>
    <property type="match status" value="3"/>
</dbReference>
<sequence>MSMSLDDSDAEAAFEEELSRLKLQALTIGQEHTRLLGVDAAYRSNAAFERRERAAEEFGRDWQRFCVEVVSIQSSGQTLDSDVFSDAPVPGLPVRSCLVSCGPLFPTIDSTRTQGHRGESKRMAETQGECHTDRCIPTDPLRGGVVLDATVLASVLESHGEAAQDRATADFELNGRAGASRDSARCPGLQYNLNCTDANVNQAQPAAAEEPSSNAITPVMVDAHVLDAETDAGISMERVLDLENLRRLRMLENLKGEVAKVAVEQREELVAYQEEESQSVAAMEATFKQLDLVMRKAAEREALKQAHLAALQQEALAMGRQHLAAWRICRAWRRYHESPARAARLAAAVRIQAGWRGYMRRRRAAHLQCTRMDAAEGVAMEGKTERVDLATGRASMLGLHDALQARLTAFEAVTPKVASRAGSLLEYQTACAEAAVWAAVAGPVLDPAGQPISSFYRVLEAAAQQGVDSKRLTAALAAVRDRDAQLLAKLAAASRAPKSTFNLAEFEVLVERALHLGLTRGLRSQALVDAATCGILRGFLAVRGSAVRCGVDLATLLAAERILVSRQHATLSFLEQELGIMCGAFEKLSSESMEALVLVLDSARFVLQRAAARHKSPAEAPPYKERVMHLWRTFLIDLYSLTRRGGPPFAELSLVSLHPSPSHSLPTYSTPDVSKPRGLFTRGVKRDGERTYPSDSQGVGALAPIWPSLKSAVQLGLSDAAFLALCVFGLHRCTHLAEGEAPPTPPSRTLVNGAALTALSASPVTKTNQPLLGPSLSSVAESQKLLTQAIIIRSVEGKTSQVTAKGPTWLCNLSRLDMDLEHITSLLGLDSLCPRLRTLSADANRLSSLEGLAGLTRLQDLSLRQNHLTSLLRLEGGQVVRMAMALPMGRSLRRLALDYNRLSGQLKGLSGCSGLESLSLANNALTDLGSELESCASVLSSLSLRGNHLTSLSMQLVLLTSLRVLDVTRNRLSSLEGIQGAQCVRGNCTNTRPGITQGLFMLQSLRATGNMIVDVPKPLSLPFLRYLDLGENMLTAFGSCGDDAGRPQVVLPCLERLILQQNNISLLGPLGAMLHLTLLDLSFNNIASFDALHALVQLPGLLSLNISNNPVVATMAHDLGSLAMLRSGMDVFSWHFPGRRLTNSFPMLPPLRELGQSILDPFHRLEAAVRPISKSPVWAISGARQTRSGGFRCVVHDSPGSYAATSAHWHQGLTGNHLCWAQPDGRGTNRQSEHIAGALGDDPAAVKSIFIAGMESQFSIAAGCSIHTEAASHTQVKLGPMAACTTWTGPKPATTSSITGFTTDMSIRMEHALPATIWLAGMGHLWQTTAPFETTYLHLRQLRLAQPSGLPDDREADAYTVALLQGGAKKLSMSNAYGCMLPWADAVDVAALRCFRPTFRSFQYLAFARTSCTGPASLAVNTHCLPEAACSEAPFLALDAEAQWRFEASVSTTGHLLARKLQWLSQWQSMAGIKNPRVSLKNEFRALLAAQPSYFVLRMRQHSNAVPSAIQASWRGLHARRSILPHLAAWKAQAHFRGYLIRKRLHTALAAVKLPPGSIKEDDQFVDSDEFEDMLHKFLSPLQEVFTEETYSSQTSTSYPMHSHVPWALADPVYSLHHKRLCSFEDALQALGRNELTAQAGVQHTLWGLPGSSRDALHGPSLQPRGMNECTPHGVHRIPYPGTVQHSRPGDMKPALEQHAVLGQPLRPITSVAAVSPGSLPSRFLPPISVMNSKRRSTQPSLPMRLPCYGDNMAHLSPKRLPENFLVSAACSRAQHRSSSFEIASGSMHAEHGAEMTPTDKRYYTGSIVLQHHQREERLQELVTEWGFKDLGTVETYYRRLQRHKQGRERWKSQVKHQDCWQHHLLAHNNQAAAESGVSRPFPRMQLNNPCEVGTTVIREEVQRKISSAGGILFYGNDAPVGEVFPRSDCCSSQGCHEGFPSTSSGRQLMPLGAAGVSKPSAQRPHRLPTL</sequence>
<dbReference type="PANTHER" id="PTHR46652">
    <property type="entry name" value="LEUCINE-RICH REPEAT AND IQ DOMAIN-CONTAINING PROTEIN 1-RELATED"/>
    <property type="match status" value="1"/>
</dbReference>
<dbReference type="InterPro" id="IPR032675">
    <property type="entry name" value="LRR_dom_sf"/>
</dbReference>
<name>D9CJ05_VOLCA</name>
<proteinExistence type="predicted"/>
<dbReference type="SMART" id="SM00015">
    <property type="entry name" value="IQ"/>
    <property type="match status" value="3"/>
</dbReference>
<keyword evidence="3" id="KW-0677">Repeat</keyword>
<dbReference type="PANTHER" id="PTHR46652:SF3">
    <property type="entry name" value="LEUCINE-RICH REPEAT-CONTAINING PROTEIN 9"/>
    <property type="match status" value="1"/>
</dbReference>
<dbReference type="SUPFAM" id="SSF52058">
    <property type="entry name" value="L domain-like"/>
    <property type="match status" value="1"/>
</dbReference>
<accession>D9CJ05</accession>
<evidence type="ECO:0000256" key="4">
    <source>
        <dbReference type="SAM" id="MobiDB-lite"/>
    </source>
</evidence>
<evidence type="ECO:0000256" key="2">
    <source>
        <dbReference type="ARBA" id="ARBA00022614"/>
    </source>
</evidence>
<evidence type="ECO:0000256" key="3">
    <source>
        <dbReference type="ARBA" id="ARBA00022737"/>
    </source>
</evidence>
<feature type="region of interest" description="Disordered" evidence="4">
    <location>
        <begin position="1951"/>
        <end position="1971"/>
    </location>
</feature>
<gene>
    <name evidence="5" type="primary">MTF1458</name>
</gene>
<comment type="subcellular location">
    <subcellularLocation>
        <location evidence="1">Cytoplasm</location>
        <location evidence="1">Cytoskeleton</location>
        <location evidence="1">Cilium axoneme</location>
    </subcellularLocation>
</comment>
<dbReference type="SMART" id="SM00365">
    <property type="entry name" value="LRR_SD22"/>
    <property type="match status" value="6"/>
</dbReference>
<dbReference type="SMART" id="SM00369">
    <property type="entry name" value="LRR_TYP"/>
    <property type="match status" value="7"/>
</dbReference>
<evidence type="ECO:0000256" key="1">
    <source>
        <dbReference type="ARBA" id="ARBA00004430"/>
    </source>
</evidence>
<feature type="region of interest" description="Disordered" evidence="4">
    <location>
        <begin position="110"/>
        <end position="135"/>
    </location>
</feature>
<dbReference type="InterPro" id="IPR001611">
    <property type="entry name" value="Leu-rich_rpt"/>
</dbReference>
<dbReference type="EMBL" id="GU784915">
    <property type="protein sequence ID" value="ADI46864.1"/>
    <property type="molecule type" value="Genomic_DNA"/>
</dbReference>
<dbReference type="Gene3D" id="1.20.5.190">
    <property type="match status" value="1"/>
</dbReference>
<dbReference type="InterPro" id="IPR003591">
    <property type="entry name" value="Leu-rich_rpt_typical-subtyp"/>
</dbReference>
<organism evidence="5">
    <name type="scientific">Volvox carteri f. nagariensis</name>
    <dbReference type="NCBI Taxonomy" id="3068"/>
    <lineage>
        <taxon>Eukaryota</taxon>
        <taxon>Viridiplantae</taxon>
        <taxon>Chlorophyta</taxon>
        <taxon>core chlorophytes</taxon>
        <taxon>Chlorophyceae</taxon>
        <taxon>CS clade</taxon>
        <taxon>Chlamydomonadales</taxon>
        <taxon>Volvocaceae</taxon>
        <taxon>Volvox</taxon>
    </lineage>
</organism>
<reference evidence="5" key="1">
    <citation type="journal article" date="2010" name="Science">
        <title>Evolution of an expanded sex-determining locus in Volvox.</title>
        <authorList>
            <person name="Ferris P."/>
            <person name="Olson B.J."/>
            <person name="De Hoff P.L."/>
            <person name="Douglass S."/>
            <person name="Casero D."/>
            <person name="Prochnik S."/>
            <person name="Geng S."/>
            <person name="Rai R."/>
            <person name="Grimwood J."/>
            <person name="Schmutz J."/>
            <person name="Nishii I."/>
            <person name="Hamaji T."/>
            <person name="Nozaki H."/>
            <person name="Pellegrini M."/>
            <person name="Umen J.G."/>
        </authorList>
    </citation>
    <scope>NUCLEOTIDE SEQUENCE</scope>
    <source>
        <strain evidence="5">Eve</strain>
    </source>
</reference>
<keyword evidence="2" id="KW-0433">Leucine-rich repeat</keyword>
<protein>
    <submittedName>
        <fullName evidence="5">MTF1458</fullName>
    </submittedName>
</protein>
<dbReference type="InterPro" id="IPR050836">
    <property type="entry name" value="SDS22/Internalin_LRR"/>
</dbReference>
<dbReference type="GO" id="GO:0005930">
    <property type="term" value="C:axoneme"/>
    <property type="evidence" value="ECO:0007669"/>
    <property type="project" value="UniProtKB-SubCell"/>
</dbReference>